<sequence>MTKRTLLSWVASIFNPFGYLTPAKLPIKIFIQALWHMEYLWGDVLKKAELQRANTLIQGWHNQPIIIKRQIGQPTLLSECEAIVNSRPLTYVGKESLHVIQPIDLIAPVPIKTMEVVVRTEADADSGEKYYPTINNRDKLLDAWSVSANEPRVGQVVLIQDESKPRTPWKLGITTKLIEGTDGKICSAELQFDSQRKINRPVILLSRLEISASVASSPERGQLGNPECREGVNSGKGNRTAVYGRPLTDSKAHQLGMNRSVITYVNFRYQQDFSLDESHNLQPHAHFDSGRVLYHHFPQSGHKLISPLNSAEVSHDPINAKLQFAYELLRDQIKAQFRTVRRSICELTNAVIINAKAAPLTVAAGMLLQREDVCATLRSANSLLIYPRSEKGIDSVDNLSSGNIPVIRHQTFKADPYHNPKEEEPVSLYP</sequence>
<reference evidence="5" key="1">
    <citation type="submission" date="2016-06" db="UniProtKB">
        <authorList>
            <consortium name="WormBaseParasite"/>
        </authorList>
    </citation>
    <scope>IDENTIFICATION</scope>
</reference>
<dbReference type="AlphaFoldDB" id="A0A183UTW2"/>
<dbReference type="InterPro" id="IPR040676">
    <property type="entry name" value="DUF5641"/>
</dbReference>
<evidence type="ECO:0000313" key="3">
    <source>
        <dbReference type="EMBL" id="VDM43253.1"/>
    </source>
</evidence>
<evidence type="ECO:0000313" key="5">
    <source>
        <dbReference type="WBParaSite" id="TCNE_0001193201-mRNA-1"/>
    </source>
</evidence>
<keyword evidence="4" id="KW-1185">Reference proteome</keyword>
<dbReference type="EMBL" id="UYWY01021047">
    <property type="protein sequence ID" value="VDM43253.1"/>
    <property type="molecule type" value="Genomic_DNA"/>
</dbReference>
<dbReference type="Proteomes" id="UP000050794">
    <property type="component" value="Unassembled WGS sequence"/>
</dbReference>
<protein>
    <submittedName>
        <fullName evidence="5">DUF5641 domain-containing protein</fullName>
    </submittedName>
</protein>
<proteinExistence type="predicted"/>
<feature type="domain" description="DUF5641" evidence="2">
    <location>
        <begin position="133"/>
        <end position="206"/>
    </location>
</feature>
<gene>
    <name evidence="3" type="ORF">TCNE_LOCUS11932</name>
</gene>
<dbReference type="PANTHER" id="PTHR47331:SF2">
    <property type="match status" value="1"/>
</dbReference>
<dbReference type="Pfam" id="PF18701">
    <property type="entry name" value="DUF5641"/>
    <property type="match status" value="1"/>
</dbReference>
<name>A0A183UTW2_TOXCA</name>
<dbReference type="PANTHER" id="PTHR47331">
    <property type="entry name" value="PHD-TYPE DOMAIN-CONTAINING PROTEIN"/>
    <property type="match status" value="1"/>
</dbReference>
<feature type="region of interest" description="Disordered" evidence="1">
    <location>
        <begin position="217"/>
        <end position="244"/>
    </location>
</feature>
<organism evidence="4 5">
    <name type="scientific">Toxocara canis</name>
    <name type="common">Canine roundworm</name>
    <dbReference type="NCBI Taxonomy" id="6265"/>
    <lineage>
        <taxon>Eukaryota</taxon>
        <taxon>Metazoa</taxon>
        <taxon>Ecdysozoa</taxon>
        <taxon>Nematoda</taxon>
        <taxon>Chromadorea</taxon>
        <taxon>Rhabditida</taxon>
        <taxon>Spirurina</taxon>
        <taxon>Ascaridomorpha</taxon>
        <taxon>Ascaridoidea</taxon>
        <taxon>Toxocaridae</taxon>
        <taxon>Toxocara</taxon>
    </lineage>
</organism>
<accession>A0A183UTW2</accession>
<dbReference type="Pfam" id="PF05380">
    <property type="entry name" value="Peptidase_A17"/>
    <property type="match status" value="1"/>
</dbReference>
<dbReference type="InterPro" id="IPR008042">
    <property type="entry name" value="Retrotrans_Pao"/>
</dbReference>
<dbReference type="WBParaSite" id="TCNE_0001193201-mRNA-1">
    <property type="protein sequence ID" value="TCNE_0001193201-mRNA-1"/>
    <property type="gene ID" value="TCNE_0001193201"/>
</dbReference>
<reference evidence="3 4" key="2">
    <citation type="submission" date="2018-11" db="EMBL/GenBank/DDBJ databases">
        <authorList>
            <consortium name="Pathogen Informatics"/>
        </authorList>
    </citation>
    <scope>NUCLEOTIDE SEQUENCE [LARGE SCALE GENOMIC DNA]</scope>
</reference>
<evidence type="ECO:0000313" key="4">
    <source>
        <dbReference type="Proteomes" id="UP000050794"/>
    </source>
</evidence>
<evidence type="ECO:0000256" key="1">
    <source>
        <dbReference type="SAM" id="MobiDB-lite"/>
    </source>
</evidence>
<evidence type="ECO:0000259" key="2">
    <source>
        <dbReference type="Pfam" id="PF18701"/>
    </source>
</evidence>